<gene>
    <name evidence="2" type="ORF">Aph01nite_74140</name>
</gene>
<dbReference type="AlphaFoldDB" id="A0A919UPR9"/>
<name>A0A919UPR9_9ACTN</name>
<accession>A0A919UPR9</accession>
<keyword evidence="1" id="KW-0732">Signal</keyword>
<proteinExistence type="predicted"/>
<evidence type="ECO:0008006" key="4">
    <source>
        <dbReference type="Google" id="ProtNLM"/>
    </source>
</evidence>
<dbReference type="Proteomes" id="UP000640052">
    <property type="component" value="Unassembled WGS sequence"/>
</dbReference>
<evidence type="ECO:0000256" key="1">
    <source>
        <dbReference type="SAM" id="SignalP"/>
    </source>
</evidence>
<sequence length="144" mass="14986">MIMKRIGAALAALLLVTALLLVATAVTPARASTAAADPAIAAAQAVATATAAADLVAIADCVNERTGLKRTLEKGNLPKSRWGKCRDTETKVIHPVGSARTIVWKWPDRTETCNRSATTDDVWTYSCTVKPAASPSPTTTAPAS</sequence>
<reference evidence="2" key="1">
    <citation type="submission" date="2021-01" db="EMBL/GenBank/DDBJ databases">
        <title>Whole genome shotgun sequence of Acrocarpospora phusangensis NBRC 108782.</title>
        <authorList>
            <person name="Komaki H."/>
            <person name="Tamura T."/>
        </authorList>
    </citation>
    <scope>NUCLEOTIDE SEQUENCE</scope>
    <source>
        <strain evidence="2">NBRC 108782</strain>
    </source>
</reference>
<protein>
    <recommendedName>
        <fullName evidence="4">Ig-like domain-containing protein</fullName>
    </recommendedName>
</protein>
<keyword evidence="3" id="KW-1185">Reference proteome</keyword>
<dbReference type="RefSeq" id="WP_204045721.1">
    <property type="nucleotide sequence ID" value="NZ_BOOA01000108.1"/>
</dbReference>
<evidence type="ECO:0000313" key="2">
    <source>
        <dbReference type="EMBL" id="GIH29104.1"/>
    </source>
</evidence>
<feature type="signal peptide" evidence="1">
    <location>
        <begin position="1"/>
        <end position="31"/>
    </location>
</feature>
<feature type="chain" id="PRO_5038078937" description="Ig-like domain-containing protein" evidence="1">
    <location>
        <begin position="32"/>
        <end position="144"/>
    </location>
</feature>
<evidence type="ECO:0000313" key="3">
    <source>
        <dbReference type="Proteomes" id="UP000640052"/>
    </source>
</evidence>
<comment type="caution">
    <text evidence="2">The sequence shown here is derived from an EMBL/GenBank/DDBJ whole genome shotgun (WGS) entry which is preliminary data.</text>
</comment>
<dbReference type="EMBL" id="BOOA01000108">
    <property type="protein sequence ID" value="GIH29104.1"/>
    <property type="molecule type" value="Genomic_DNA"/>
</dbReference>
<organism evidence="2 3">
    <name type="scientific">Acrocarpospora phusangensis</name>
    <dbReference type="NCBI Taxonomy" id="1070424"/>
    <lineage>
        <taxon>Bacteria</taxon>
        <taxon>Bacillati</taxon>
        <taxon>Actinomycetota</taxon>
        <taxon>Actinomycetes</taxon>
        <taxon>Streptosporangiales</taxon>
        <taxon>Streptosporangiaceae</taxon>
        <taxon>Acrocarpospora</taxon>
    </lineage>
</organism>